<reference evidence="8 9" key="2">
    <citation type="submission" date="2019-06" db="EMBL/GenBank/DDBJ databases">
        <authorList>
            <person name="Palmer J.M."/>
        </authorList>
    </citation>
    <scope>NUCLEOTIDE SEQUENCE [LARGE SCALE GENOMIC DNA]</scope>
    <source>
        <strain evidence="4 8">TWF102</strain>
        <strain evidence="5 9">TWF703</strain>
    </source>
</reference>
<dbReference type="Proteomes" id="UP000480548">
    <property type="component" value="Unassembled WGS sequence"/>
</dbReference>
<dbReference type="Proteomes" id="UP000297595">
    <property type="component" value="Unassembled WGS sequence"/>
</dbReference>
<dbReference type="Proteomes" id="UP000475325">
    <property type="component" value="Unassembled WGS sequence"/>
</dbReference>
<dbReference type="Gene3D" id="3.40.50.720">
    <property type="entry name" value="NAD(P)-binding Rossmann-like Domain"/>
    <property type="match status" value="1"/>
</dbReference>
<evidence type="ECO:0000259" key="3">
    <source>
        <dbReference type="Pfam" id="PF05368"/>
    </source>
</evidence>
<reference evidence="6 7" key="1">
    <citation type="submission" date="2019-03" db="EMBL/GenBank/DDBJ databases">
        <title>Nematode-trapping fungi genome.</title>
        <authorList>
            <person name="Vidal-Diez De Ulzurrun G."/>
        </authorList>
    </citation>
    <scope>NUCLEOTIDE SEQUENCE [LARGE SCALE GENOMIC DNA]</scope>
    <source>
        <strain evidence="6 7">TWF154</strain>
    </source>
</reference>
<sequence length="308" mass="35246">MEGYRKKVAICGSRGFGSYLARAILETGEWELVILSRNSQPDLTASGIKVKPVDYSSVDSLYHVIKRQQVDTVISVIPDAEVQLNIIDACLMAGVRRFVPAEFETSPEQRPLYVSGDKMSVLARLEQVSTQLEYTAFSCGLFMETFAPGGWSEASNSYNYSWNDGSFLLDLKHKKALLPVDNAGSLETVICLTSAVDVARFVAAALFLRSWQPEMKMFGDRLRLRELLEVAQYVRAREFKVKVISEDDIEFQILRTPDWKTQRELQTMRNILGHEYNIDKRYLNAKFPDIRAITFEDFLRQYWRASTH</sequence>
<accession>A0A7C8N741</accession>
<evidence type="ECO:0000256" key="1">
    <source>
        <dbReference type="ARBA" id="ARBA00022857"/>
    </source>
</evidence>
<dbReference type="AlphaFoldDB" id="A0A7C8N741"/>
<dbReference type="Gene3D" id="3.90.25.10">
    <property type="entry name" value="UDP-galactose 4-epimerase, domain 1"/>
    <property type="match status" value="1"/>
</dbReference>
<dbReference type="PANTHER" id="PTHR47706:SF5">
    <property type="entry name" value="ISOFLAVONE REDUCTASE"/>
    <property type="match status" value="1"/>
</dbReference>
<dbReference type="SUPFAM" id="SSF51735">
    <property type="entry name" value="NAD(P)-binding Rossmann-fold domains"/>
    <property type="match status" value="1"/>
</dbReference>
<dbReference type="PANTHER" id="PTHR47706">
    <property type="entry name" value="NMRA-LIKE FAMILY PROTEIN"/>
    <property type="match status" value="1"/>
</dbReference>
<protein>
    <recommendedName>
        <fullName evidence="3">NmrA-like domain-containing protein</fullName>
    </recommendedName>
</protein>
<dbReference type="OrthoDB" id="419598at2759"/>
<evidence type="ECO:0000313" key="4">
    <source>
        <dbReference type="EMBL" id="KAF3080758.1"/>
    </source>
</evidence>
<evidence type="ECO:0000313" key="9">
    <source>
        <dbReference type="Proteomes" id="UP000480548"/>
    </source>
</evidence>
<organism evidence="4 8">
    <name type="scientific">Orbilia oligospora</name>
    <name type="common">Nematode-trapping fungus</name>
    <name type="synonym">Arthrobotrys oligospora</name>
    <dbReference type="NCBI Taxonomy" id="2813651"/>
    <lineage>
        <taxon>Eukaryota</taxon>
        <taxon>Fungi</taxon>
        <taxon>Dikarya</taxon>
        <taxon>Ascomycota</taxon>
        <taxon>Pezizomycotina</taxon>
        <taxon>Orbiliomycetes</taxon>
        <taxon>Orbiliales</taxon>
        <taxon>Orbiliaceae</taxon>
        <taxon>Orbilia</taxon>
    </lineage>
</organism>
<name>A0A7C8N741_ORBOL</name>
<evidence type="ECO:0000256" key="2">
    <source>
        <dbReference type="ARBA" id="ARBA00023002"/>
    </source>
</evidence>
<keyword evidence="2" id="KW-0560">Oxidoreductase</keyword>
<comment type="caution">
    <text evidence="4">The sequence shown here is derived from an EMBL/GenBank/DDBJ whole genome shotgun (WGS) entry which is preliminary data.</text>
</comment>
<dbReference type="EMBL" id="SOZJ01000002">
    <property type="protein sequence ID" value="TGJ72505.1"/>
    <property type="molecule type" value="Genomic_DNA"/>
</dbReference>
<dbReference type="EMBL" id="WIQZ01000001">
    <property type="protein sequence ID" value="KAF3147358.1"/>
    <property type="molecule type" value="Genomic_DNA"/>
</dbReference>
<feature type="domain" description="NmrA-like" evidence="3">
    <location>
        <begin position="6"/>
        <end position="274"/>
    </location>
</feature>
<dbReference type="InterPro" id="IPR036291">
    <property type="entry name" value="NAD(P)-bd_dom_sf"/>
</dbReference>
<gene>
    <name evidence="6" type="ORF">EYR41_004395</name>
    <name evidence="4" type="ORF">TWF102_002109</name>
    <name evidence="5" type="ORF">TWF703_000199</name>
</gene>
<evidence type="ECO:0000313" key="7">
    <source>
        <dbReference type="Proteomes" id="UP000297595"/>
    </source>
</evidence>
<dbReference type="InterPro" id="IPR051609">
    <property type="entry name" value="NmrA/Isoflavone_reductase-like"/>
</dbReference>
<evidence type="ECO:0000313" key="5">
    <source>
        <dbReference type="EMBL" id="KAF3147358.1"/>
    </source>
</evidence>
<evidence type="ECO:0000313" key="8">
    <source>
        <dbReference type="Proteomes" id="UP000475325"/>
    </source>
</evidence>
<dbReference type="GO" id="GO:0016491">
    <property type="term" value="F:oxidoreductase activity"/>
    <property type="evidence" value="ECO:0007669"/>
    <property type="project" value="UniProtKB-KW"/>
</dbReference>
<dbReference type="InterPro" id="IPR008030">
    <property type="entry name" value="NmrA-like"/>
</dbReference>
<evidence type="ECO:0000313" key="6">
    <source>
        <dbReference type="EMBL" id="TGJ72505.1"/>
    </source>
</evidence>
<dbReference type="Pfam" id="PF05368">
    <property type="entry name" value="NmrA"/>
    <property type="match status" value="1"/>
</dbReference>
<dbReference type="EMBL" id="WIQW01000135">
    <property type="protein sequence ID" value="KAF3080758.1"/>
    <property type="molecule type" value="Genomic_DNA"/>
</dbReference>
<proteinExistence type="predicted"/>
<keyword evidence="1" id="KW-0521">NADP</keyword>